<dbReference type="Proteomes" id="UP001153709">
    <property type="component" value="Chromosome 6"/>
</dbReference>
<evidence type="ECO:0000313" key="2">
    <source>
        <dbReference type="Proteomes" id="UP001153709"/>
    </source>
</evidence>
<gene>
    <name evidence="1" type="ORF">DIABBA_LOCUS9630</name>
</gene>
<dbReference type="CDD" id="cd22209">
    <property type="entry name" value="EMC10"/>
    <property type="match status" value="1"/>
</dbReference>
<reference evidence="1" key="1">
    <citation type="submission" date="2022-01" db="EMBL/GenBank/DDBJ databases">
        <authorList>
            <person name="King R."/>
        </authorList>
    </citation>
    <scope>NUCLEOTIDE SEQUENCE</scope>
</reference>
<keyword evidence="2" id="KW-1185">Reference proteome</keyword>
<dbReference type="Pfam" id="PF21203">
    <property type="entry name" value="ECM10"/>
    <property type="match status" value="1"/>
</dbReference>
<evidence type="ECO:0000313" key="1">
    <source>
        <dbReference type="EMBL" id="CAG9836548.1"/>
    </source>
</evidence>
<name>A0A9N9T6M1_DIABA</name>
<accession>A0A9N9T6M1</accession>
<sequence>MIGSVSIDYLGRVVGVSLVIVSNSACEGAIVLYENLKEFNTVVYARRTETGPIPDTASYVQKLEKEKEAKEKGETKDNTSFLAKYWMCIVHFC</sequence>
<dbReference type="AlphaFoldDB" id="A0A9N9T6M1"/>
<organism evidence="1 2">
    <name type="scientific">Diabrotica balteata</name>
    <name type="common">Banded cucumber beetle</name>
    <dbReference type="NCBI Taxonomy" id="107213"/>
    <lineage>
        <taxon>Eukaryota</taxon>
        <taxon>Metazoa</taxon>
        <taxon>Ecdysozoa</taxon>
        <taxon>Arthropoda</taxon>
        <taxon>Hexapoda</taxon>
        <taxon>Insecta</taxon>
        <taxon>Pterygota</taxon>
        <taxon>Neoptera</taxon>
        <taxon>Endopterygota</taxon>
        <taxon>Coleoptera</taxon>
        <taxon>Polyphaga</taxon>
        <taxon>Cucujiformia</taxon>
        <taxon>Chrysomeloidea</taxon>
        <taxon>Chrysomelidae</taxon>
        <taxon>Galerucinae</taxon>
        <taxon>Diabroticina</taxon>
        <taxon>Diabroticites</taxon>
        <taxon>Diabrotica</taxon>
    </lineage>
</organism>
<protein>
    <submittedName>
        <fullName evidence="1">Uncharacterized protein</fullName>
    </submittedName>
</protein>
<dbReference type="EMBL" id="OU898281">
    <property type="protein sequence ID" value="CAG9836548.1"/>
    <property type="molecule type" value="Genomic_DNA"/>
</dbReference>
<proteinExistence type="predicted"/>
<dbReference type="OrthoDB" id="1894652at2759"/>